<evidence type="ECO:0000313" key="1">
    <source>
        <dbReference type="EMBL" id="PSB21151.1"/>
    </source>
</evidence>
<reference evidence="1 2" key="2">
    <citation type="submission" date="2018-03" db="EMBL/GenBank/DDBJ databases">
        <title>The ancient ancestry and fast evolution of plastids.</title>
        <authorList>
            <person name="Moore K.R."/>
            <person name="Magnabosco C."/>
            <person name="Momper L."/>
            <person name="Gold D.A."/>
            <person name="Bosak T."/>
            <person name="Fournier G.P."/>
        </authorList>
    </citation>
    <scope>NUCLEOTIDE SEQUENCE [LARGE SCALE GENOMIC DNA]</scope>
    <source>
        <strain evidence="1 2">ULC007</strain>
    </source>
</reference>
<dbReference type="RefSeq" id="WP_106253922.1">
    <property type="nucleotide sequence ID" value="NZ_PVWG01000003.1"/>
</dbReference>
<gene>
    <name evidence="1" type="ORF">C7B65_04215</name>
</gene>
<proteinExistence type="predicted"/>
<dbReference type="AlphaFoldDB" id="A0A2T1DL24"/>
<reference evidence="1 2" key="1">
    <citation type="submission" date="2018-02" db="EMBL/GenBank/DDBJ databases">
        <authorList>
            <person name="Cohen D.B."/>
            <person name="Kent A.D."/>
        </authorList>
    </citation>
    <scope>NUCLEOTIDE SEQUENCE [LARGE SCALE GENOMIC DNA]</scope>
    <source>
        <strain evidence="1 2">ULC007</strain>
    </source>
</reference>
<accession>A0A2T1DL24</accession>
<keyword evidence="2" id="KW-1185">Reference proteome</keyword>
<name>A0A2T1DL24_9CYAN</name>
<evidence type="ECO:0000313" key="2">
    <source>
        <dbReference type="Proteomes" id="UP000238634"/>
    </source>
</evidence>
<sequence>MTQSNDLSQRVDRTESQIVDLQLTANLILQAIGKNSEDIAVLIEVSRRNSEGIAALRDGTAALQRSQLRTEAGLQVFQQHTDAAIERIDAAIERIDASIGRIDVSIERLTASDGRTEQLLEYLIRRDRGQLE</sequence>
<dbReference type="EMBL" id="PVWG01000003">
    <property type="protein sequence ID" value="PSB21151.1"/>
    <property type="molecule type" value="Genomic_DNA"/>
</dbReference>
<protein>
    <submittedName>
        <fullName evidence="1">Uncharacterized protein</fullName>
    </submittedName>
</protein>
<dbReference type="Proteomes" id="UP000238634">
    <property type="component" value="Unassembled WGS sequence"/>
</dbReference>
<organism evidence="1 2">
    <name type="scientific">Phormidesmis priestleyi ULC007</name>
    <dbReference type="NCBI Taxonomy" id="1920490"/>
    <lineage>
        <taxon>Bacteria</taxon>
        <taxon>Bacillati</taxon>
        <taxon>Cyanobacteriota</taxon>
        <taxon>Cyanophyceae</taxon>
        <taxon>Leptolyngbyales</taxon>
        <taxon>Leptolyngbyaceae</taxon>
        <taxon>Phormidesmis</taxon>
    </lineage>
</organism>
<comment type="caution">
    <text evidence="1">The sequence shown here is derived from an EMBL/GenBank/DDBJ whole genome shotgun (WGS) entry which is preliminary data.</text>
</comment>